<dbReference type="Proteomes" id="UP000887579">
    <property type="component" value="Unplaced"/>
</dbReference>
<evidence type="ECO:0000313" key="2">
    <source>
        <dbReference type="WBParaSite" id="ES5_v2.g24545.t1"/>
    </source>
</evidence>
<proteinExistence type="predicted"/>
<reference evidence="2" key="1">
    <citation type="submission" date="2022-11" db="UniProtKB">
        <authorList>
            <consortium name="WormBaseParasite"/>
        </authorList>
    </citation>
    <scope>IDENTIFICATION</scope>
</reference>
<organism evidence="1 2">
    <name type="scientific">Panagrolaimus sp. ES5</name>
    <dbReference type="NCBI Taxonomy" id="591445"/>
    <lineage>
        <taxon>Eukaryota</taxon>
        <taxon>Metazoa</taxon>
        <taxon>Ecdysozoa</taxon>
        <taxon>Nematoda</taxon>
        <taxon>Chromadorea</taxon>
        <taxon>Rhabditida</taxon>
        <taxon>Tylenchina</taxon>
        <taxon>Panagrolaimomorpha</taxon>
        <taxon>Panagrolaimoidea</taxon>
        <taxon>Panagrolaimidae</taxon>
        <taxon>Panagrolaimus</taxon>
    </lineage>
</organism>
<accession>A0AC34G4G5</accession>
<evidence type="ECO:0000313" key="1">
    <source>
        <dbReference type="Proteomes" id="UP000887579"/>
    </source>
</evidence>
<name>A0AC34G4G5_9BILA</name>
<dbReference type="WBParaSite" id="ES5_v2.g24545.t1">
    <property type="protein sequence ID" value="ES5_v2.g24545.t1"/>
    <property type="gene ID" value="ES5_v2.g24545"/>
</dbReference>
<protein>
    <submittedName>
        <fullName evidence="2">Uncharacterized protein</fullName>
    </submittedName>
</protein>
<sequence>MKLIFGIFVLFGFILSFLSALPVERLNIDNGPSVNQAHLRVRRQWGMPMGGWGMPMGGFGGPMGGWGGMPMAGNSHGHATKFTSIQMPFFSMMSGSTSGQGSSFIGKK</sequence>